<dbReference type="eggNOG" id="ENOG5032RTK">
    <property type="taxonomic scope" value="Bacteria"/>
</dbReference>
<dbReference type="STRING" id="1006004.GBAG_2168"/>
<dbReference type="Pfam" id="PF10798">
    <property type="entry name" value="YmgB"/>
    <property type="match status" value="1"/>
</dbReference>
<reference evidence="1 2" key="1">
    <citation type="submission" date="2014-05" db="EMBL/GenBank/DDBJ databases">
        <title>ATOL: Assembling a taxonomically balanced genome-scale reconstruction of the evolutionary history of the Enterobacteriaceae.</title>
        <authorList>
            <person name="Plunkett G.III."/>
            <person name="Neeno-Eckwall E.C."/>
            <person name="Glasner J.D."/>
            <person name="Perna N.T."/>
        </authorList>
    </citation>
    <scope>NUCLEOTIDE SEQUENCE [LARGE SCALE GENOMIC DNA]</scope>
    <source>
        <strain evidence="1 2">ATCC 33320</strain>
    </source>
</reference>
<evidence type="ECO:0008006" key="3">
    <source>
        <dbReference type="Google" id="ProtNLM"/>
    </source>
</evidence>
<proteinExistence type="predicted"/>
<dbReference type="OrthoDB" id="6420902at2"/>
<evidence type="ECO:0000313" key="2">
    <source>
        <dbReference type="Proteomes" id="UP000028653"/>
    </source>
</evidence>
<dbReference type="InterPro" id="IPR024753">
    <property type="entry name" value="AriR"/>
</dbReference>
<accession>A0A085GCE1</accession>
<evidence type="ECO:0000313" key="1">
    <source>
        <dbReference type="EMBL" id="KFC81386.1"/>
    </source>
</evidence>
<organism evidence="1 2">
    <name type="scientific">Buttiauxella agrestis ATCC 33320</name>
    <dbReference type="NCBI Taxonomy" id="1006004"/>
    <lineage>
        <taxon>Bacteria</taxon>
        <taxon>Pseudomonadati</taxon>
        <taxon>Pseudomonadota</taxon>
        <taxon>Gammaproteobacteria</taxon>
        <taxon>Enterobacterales</taxon>
        <taxon>Enterobacteriaceae</taxon>
        <taxon>Buttiauxella</taxon>
    </lineage>
</organism>
<sequence length="79" mass="8943">MQQNNYVPDAANAITRYFSKASLPSQQETLGQIVVEILSDGRSLNRKSICTKLLRRVEHASGPEEESHYHTLIGLLFDR</sequence>
<dbReference type="NCBIfam" id="NF040640">
    <property type="entry name" value="YcgZ_fam"/>
    <property type="match status" value="1"/>
</dbReference>
<dbReference type="AlphaFoldDB" id="A0A085GCE1"/>
<dbReference type="EMBL" id="JMPI01000030">
    <property type="protein sequence ID" value="KFC81386.1"/>
    <property type="molecule type" value="Genomic_DNA"/>
</dbReference>
<protein>
    <recommendedName>
        <fullName evidence="3">Two-component-system connector protein YcgZ</fullName>
    </recommendedName>
</protein>
<dbReference type="GO" id="GO:0071468">
    <property type="term" value="P:cellular response to acidic pH"/>
    <property type="evidence" value="ECO:0007669"/>
    <property type="project" value="InterPro"/>
</dbReference>
<keyword evidence="2" id="KW-1185">Reference proteome</keyword>
<comment type="caution">
    <text evidence="1">The sequence shown here is derived from an EMBL/GenBank/DDBJ whole genome shotgun (WGS) entry which is preliminary data.</text>
</comment>
<dbReference type="Proteomes" id="UP000028653">
    <property type="component" value="Unassembled WGS sequence"/>
</dbReference>
<gene>
    <name evidence="1" type="ORF">GBAG_2168</name>
</gene>
<dbReference type="RefSeq" id="WP_034495812.1">
    <property type="nucleotide sequence ID" value="NZ_JMPI01000030.1"/>
</dbReference>
<name>A0A085GCE1_9ENTR</name>
<dbReference type="Gene3D" id="1.20.5.5260">
    <property type="match status" value="1"/>
</dbReference>